<dbReference type="Gene3D" id="3.30.505.10">
    <property type="entry name" value="SH2 domain"/>
    <property type="match status" value="2"/>
</dbReference>
<evidence type="ECO:0000259" key="16">
    <source>
        <dbReference type="PROSITE" id="PS50002"/>
    </source>
</evidence>
<evidence type="ECO:0000313" key="22">
    <source>
        <dbReference type="RefSeq" id="XP_055891168.1"/>
    </source>
</evidence>
<dbReference type="GO" id="GO:0009395">
    <property type="term" value="P:phospholipid catabolic process"/>
    <property type="evidence" value="ECO:0007669"/>
    <property type="project" value="UniProtKB-UniRule"/>
</dbReference>
<keyword evidence="3" id="KW-0597">Phosphoprotein</keyword>
<feature type="domain" description="PI-PLC Y-box" evidence="19">
    <location>
        <begin position="970"/>
        <end position="1084"/>
    </location>
</feature>
<dbReference type="InterPro" id="IPR000980">
    <property type="entry name" value="SH2"/>
</dbReference>
<evidence type="ECO:0000256" key="12">
    <source>
        <dbReference type="PIRNR" id="PIRNR000952"/>
    </source>
</evidence>
<evidence type="ECO:0000256" key="8">
    <source>
        <dbReference type="ARBA" id="ARBA00022999"/>
    </source>
</evidence>
<dbReference type="InterPro" id="IPR057061">
    <property type="entry name" value="PLCG_EF-hand_2"/>
</dbReference>
<dbReference type="Pfam" id="PF00017">
    <property type="entry name" value="SH2"/>
    <property type="match status" value="2"/>
</dbReference>
<dbReference type="GO" id="GO:0005509">
    <property type="term" value="F:calcium ion binding"/>
    <property type="evidence" value="ECO:0007669"/>
    <property type="project" value="InterPro"/>
</dbReference>
<dbReference type="GeneID" id="106062205"/>
<keyword evidence="5 12" id="KW-0378">Hydrolase</keyword>
<comment type="cofactor">
    <cofactor evidence="1">
        <name>Ca(2+)</name>
        <dbReference type="ChEBI" id="CHEBI:29108"/>
    </cofactor>
</comment>
<dbReference type="SUPFAM" id="SSF55550">
    <property type="entry name" value="SH2 domain"/>
    <property type="match status" value="2"/>
</dbReference>
<dbReference type="InterPro" id="IPR017946">
    <property type="entry name" value="PLC-like_Pdiesterase_TIM-brl"/>
</dbReference>
<gene>
    <name evidence="22" type="primary">LOC106062205</name>
</gene>
<evidence type="ECO:0000259" key="17">
    <source>
        <dbReference type="PROSITE" id="PS50003"/>
    </source>
</evidence>
<name>A0A9W3AVF9_BIOGL</name>
<dbReference type="InterPro" id="IPR001192">
    <property type="entry name" value="PI-PLC_fam"/>
</dbReference>
<dbReference type="PROSITE" id="PS50003">
    <property type="entry name" value="PH_DOMAIN"/>
    <property type="match status" value="1"/>
</dbReference>
<dbReference type="GO" id="GO:0051209">
    <property type="term" value="P:release of sequestered calcium ion into cytosol"/>
    <property type="evidence" value="ECO:0007669"/>
    <property type="project" value="TreeGrafter"/>
</dbReference>
<keyword evidence="9 12" id="KW-0443">Lipid metabolism</keyword>
<evidence type="ECO:0000256" key="6">
    <source>
        <dbReference type="ARBA" id="ARBA00022837"/>
    </source>
</evidence>
<dbReference type="InterPro" id="IPR036860">
    <property type="entry name" value="SH2_dom_sf"/>
</dbReference>
<dbReference type="Gene3D" id="2.30.30.40">
    <property type="entry name" value="SH3 Domains"/>
    <property type="match status" value="1"/>
</dbReference>
<dbReference type="SMART" id="SM00149">
    <property type="entry name" value="PLCYc"/>
    <property type="match status" value="1"/>
</dbReference>
<dbReference type="Pfam" id="PF00018">
    <property type="entry name" value="SH3_1"/>
    <property type="match status" value="1"/>
</dbReference>
<sequence>MASIMVNGGPPTPDLVEIMRLLEMGLVTTIFFYRKRPERKTLKVKLESRQLMWIKTQAGRPEGVASLRDVKEFRCGKNSRDFEKWPEEAKKVDSRITFTIYYGNDFKLKSLSVVANDANEFGMWRKGLDYLVKESKEASYQLQVERWLRKEFYLMEKYGSYILTLKNLKAWLPRINFKMPTNRLRERFQEFDTESKGEINFEQFSALYNKLIHVTSIIDDNFSKYFEVYGEDKRMRAESFQLFLLEEQKETKANDLSYVKELMLGFLEDPVRAARGTYFTQQEFEKYLFSNHNPLYDSKFESVTQDMNQPLTSYWIASSHNTYLTGDQLYSSSSPEAYARALRMGCRCIELDCWDGPDGYPNIYHGHTLTSKIKFLDVLKTIHDHAWDTSEYPLIISIENHCNLSQQRNMAIAFRETFGDKLLMEPLQKDAVLMPSPNELRFKIILKHKKLPEWVDDNEWRYAVSSEDSGTLEPDLSSSVKNGILYLEDQNEGTWHPHFFVLSGSKLFYAEETPTEQDDDEDDEGSVEGRPVDELHYSEKWFHGRLEGGRKRAEELLRQYSYLGDGTFLVRESDTFVGDFSLSFWRQGRVNHCRIKSRQDRGQVKYYLIDAVTFDSLYHLIVHYRQFPLRSSDFTQVLKEPVPQPQSHEGKPWYHKEMSRGEAEELLKRIPKDGAFLVRHSVQDQQSYAISFRAEGKIKHCRIKLEGRLFLIGNAQFESLCELVQYYEHTPLYKKMKLRQPVNHQLVEMTNMTPDDTGIYGAPDLYINPNDFTTKPPDESDIYDSGIYHQPNDFVSKSPSIKSSSSLKLKFRLTRLRVKALHDYSANRSDELSFCKDAIITNVSKQDGGWWRGDYGSKKQLWFPANYVEEIDTQAENPAESNPLGVLQQGAIDVQGCIIDVLQPRGNRFLFRIAPIKNSPTIEIAVDSEEDMKDWIEKISISSSTALQRFKLQTTGQKQLERTMRIAREFSDLIVYCRAVPFNPDEIPGPYYEMSSFPETKVEKWVNKHRAKQFIAYHRKQLSRVYPKGQRVDSSNYDPVPIWNCGSQMLALNYQTPDKSMQLNQGRFLMNGRSGYVLQPSVMRSDLYSPYEKKFLSALNVEPLTLTINIMGARHLVKQGRGVASPYVEIEIVGMECDNQKYKTAPHVDNGLNPIWSDSCVFDILCPELALIRFAVMDEDIFGDPNFLGQATYPVPCIKSGYRAVQLCNGYSEKLELASLLVYVEMRNPKEGEESDIYASIQELKEESDKLAAELETLEIRGDREHANVVKKELQETQERLLAKHQERQLRKCGSRHQVKYIRQSNA</sequence>
<feature type="domain" description="SH3" evidence="16">
    <location>
        <begin position="813"/>
        <end position="873"/>
    </location>
</feature>
<dbReference type="GO" id="GO:0046488">
    <property type="term" value="P:phosphatidylinositol metabolic process"/>
    <property type="evidence" value="ECO:0007669"/>
    <property type="project" value="TreeGrafter"/>
</dbReference>
<dbReference type="InterPro" id="IPR011992">
    <property type="entry name" value="EF-hand-dom_pair"/>
</dbReference>
<dbReference type="InterPro" id="IPR001452">
    <property type="entry name" value="SH3_domain"/>
</dbReference>
<proteinExistence type="predicted"/>
<dbReference type="SUPFAM" id="SSF49562">
    <property type="entry name" value="C2 domain (Calcium/lipid-binding domain, CaLB)"/>
    <property type="match status" value="1"/>
</dbReference>
<dbReference type="PROSITE" id="PS50008">
    <property type="entry name" value="PIPLC_Y_DOMAIN"/>
    <property type="match status" value="1"/>
</dbReference>
<keyword evidence="4" id="KW-0677">Repeat</keyword>
<dbReference type="PROSITE" id="PS50007">
    <property type="entry name" value="PIPLC_X_DOMAIN"/>
    <property type="match status" value="1"/>
</dbReference>
<evidence type="ECO:0000256" key="3">
    <source>
        <dbReference type="ARBA" id="ARBA00022553"/>
    </source>
</evidence>
<dbReference type="PRINTS" id="PR00401">
    <property type="entry name" value="SH2DOMAIN"/>
</dbReference>
<feature type="domain" description="PH" evidence="17">
    <location>
        <begin position="908"/>
        <end position="944"/>
    </location>
</feature>
<dbReference type="Gene3D" id="3.20.20.190">
    <property type="entry name" value="Phosphatidylinositol (PI) phosphodiesterase"/>
    <property type="match status" value="2"/>
</dbReference>
<dbReference type="GO" id="GO:0004435">
    <property type="term" value="F:phosphatidylinositol-4,5-bisphosphate phospholipase C activity"/>
    <property type="evidence" value="ECO:0007669"/>
    <property type="project" value="UniProtKB-UniRule"/>
</dbReference>
<evidence type="ECO:0000259" key="19">
    <source>
        <dbReference type="PROSITE" id="PS50008"/>
    </source>
</evidence>
<dbReference type="OrthoDB" id="269822at2759"/>
<dbReference type="Pfam" id="PF00387">
    <property type="entry name" value="PI-PLC-Y"/>
    <property type="match status" value="1"/>
</dbReference>
<dbReference type="FunFam" id="3.20.20.190:FF:000007">
    <property type="entry name" value="1-phosphatidylinositol 4,5-bisphosphate phosphodiesterase gamma"/>
    <property type="match status" value="1"/>
</dbReference>
<comment type="function">
    <text evidence="12">Mediates the production of the second messenger molecules diacylglycerol (DAG) and inositol 1,4,5-trisphosphate (IP3). Plays an important role in the regulation of intracellular signaling cascades.</text>
</comment>
<keyword evidence="6" id="KW-0106">Calcium</keyword>
<keyword evidence="2 14" id="KW-0728">SH3 domain</keyword>
<evidence type="ECO:0000256" key="5">
    <source>
        <dbReference type="ARBA" id="ARBA00022801"/>
    </source>
</evidence>
<dbReference type="SUPFAM" id="SSF47473">
    <property type="entry name" value="EF-hand"/>
    <property type="match status" value="1"/>
</dbReference>
<dbReference type="PROSITE" id="PS50222">
    <property type="entry name" value="EF_HAND_2"/>
    <property type="match status" value="1"/>
</dbReference>
<dbReference type="InterPro" id="IPR036028">
    <property type="entry name" value="SH3-like_dom_sf"/>
</dbReference>
<keyword evidence="7 12" id="KW-0442">Lipid degradation</keyword>
<keyword evidence="21" id="KW-1185">Reference proteome</keyword>
<keyword evidence="8 13" id="KW-0727">SH2 domain</keyword>
<dbReference type="InterPro" id="IPR000008">
    <property type="entry name" value="C2_dom"/>
</dbReference>
<dbReference type="InterPro" id="IPR016279">
    <property type="entry name" value="PLC-gamma"/>
</dbReference>
<dbReference type="Pfam" id="PF00388">
    <property type="entry name" value="PI-PLC-X"/>
    <property type="match status" value="1"/>
</dbReference>
<dbReference type="SMART" id="SM00326">
    <property type="entry name" value="SH3"/>
    <property type="match status" value="1"/>
</dbReference>
<dbReference type="InterPro" id="IPR000909">
    <property type="entry name" value="PLipase_C_PInositol-sp_X_dom"/>
</dbReference>
<dbReference type="SMART" id="SM00148">
    <property type="entry name" value="PLCXc"/>
    <property type="match status" value="1"/>
</dbReference>
<evidence type="ECO:0000256" key="10">
    <source>
        <dbReference type="ARBA" id="ARBA00023224"/>
    </source>
</evidence>
<dbReference type="SMART" id="SM00252">
    <property type="entry name" value="SH2"/>
    <property type="match status" value="2"/>
</dbReference>
<dbReference type="Pfam" id="PF23329">
    <property type="entry name" value="EF_HAND_1_PLCG"/>
    <property type="match status" value="1"/>
</dbReference>
<evidence type="ECO:0000259" key="15">
    <source>
        <dbReference type="PROSITE" id="PS50001"/>
    </source>
</evidence>
<dbReference type="InterPro" id="IPR035024">
    <property type="entry name" value="PLC-gamma_N-SH2"/>
</dbReference>
<evidence type="ECO:0000256" key="9">
    <source>
        <dbReference type="ARBA" id="ARBA00023098"/>
    </source>
</evidence>
<evidence type="ECO:0000256" key="11">
    <source>
        <dbReference type="ARBA" id="ARBA00023674"/>
    </source>
</evidence>
<feature type="domain" description="C2" evidence="18">
    <location>
        <begin position="1090"/>
        <end position="1209"/>
    </location>
</feature>
<dbReference type="Gene3D" id="2.60.40.150">
    <property type="entry name" value="C2 domain"/>
    <property type="match status" value="1"/>
</dbReference>
<dbReference type="FunFam" id="3.30.505.10:FF:000009">
    <property type="entry name" value="1-phosphatidylinositol 4,5-bisphosphate phosphodiesterase gamma"/>
    <property type="match status" value="1"/>
</dbReference>
<dbReference type="PROSITE" id="PS50002">
    <property type="entry name" value="SH3"/>
    <property type="match status" value="1"/>
</dbReference>
<dbReference type="CDD" id="cd13362">
    <property type="entry name" value="PH_PLC_gamma"/>
    <property type="match status" value="1"/>
</dbReference>
<protein>
    <recommendedName>
        <fullName evidence="12">1-phosphatidylinositol 4,5-bisphosphate phosphodiesterase gamma</fullName>
        <ecNumber evidence="12">3.1.4.11</ecNumber>
    </recommendedName>
</protein>
<feature type="domain" description="SH2" evidence="15">
    <location>
        <begin position="541"/>
        <end position="642"/>
    </location>
</feature>
<dbReference type="Gene3D" id="2.30.29.30">
    <property type="entry name" value="Pleckstrin-homology domain (PH domain)/Phosphotyrosine-binding domain (PTB)"/>
    <property type="match status" value="2"/>
</dbReference>
<keyword evidence="10 12" id="KW-0807">Transducer</keyword>
<dbReference type="InterPro" id="IPR056586">
    <property type="entry name" value="EF-hand_PLCG1"/>
</dbReference>
<dbReference type="Pfam" id="PF00168">
    <property type="entry name" value="C2"/>
    <property type="match status" value="1"/>
</dbReference>
<dbReference type="RefSeq" id="XP_055891168.1">
    <property type="nucleotide sequence ID" value="XM_056035193.1"/>
</dbReference>
<dbReference type="InterPro" id="IPR035892">
    <property type="entry name" value="C2_domain_sf"/>
</dbReference>
<dbReference type="FunFam" id="3.30.505.10:FF:000011">
    <property type="entry name" value="1-phosphatidylinositol 4,5-bisphosphate phosphodiesterase gamma"/>
    <property type="match status" value="1"/>
</dbReference>
<accession>A0A9W3AVF9</accession>
<dbReference type="EC" id="3.1.4.11" evidence="12"/>
<feature type="domain" description="EF-hand" evidence="20">
    <location>
        <begin position="179"/>
        <end position="214"/>
    </location>
</feature>
<dbReference type="InterPro" id="IPR001711">
    <property type="entry name" value="PLipase_C_Pinositol-sp_Y"/>
</dbReference>
<evidence type="ECO:0000256" key="14">
    <source>
        <dbReference type="PROSITE-ProRule" id="PRU00192"/>
    </source>
</evidence>
<evidence type="ECO:0000259" key="20">
    <source>
        <dbReference type="PROSITE" id="PS50222"/>
    </source>
</evidence>
<evidence type="ECO:0000256" key="13">
    <source>
        <dbReference type="PROSITE-ProRule" id="PRU00191"/>
    </source>
</evidence>
<evidence type="ECO:0000256" key="1">
    <source>
        <dbReference type="ARBA" id="ARBA00001913"/>
    </source>
</evidence>
<dbReference type="OMA" id="CMLERGT"/>
<dbReference type="GO" id="GO:0032587">
    <property type="term" value="C:ruffle membrane"/>
    <property type="evidence" value="ECO:0007669"/>
    <property type="project" value="TreeGrafter"/>
</dbReference>
<dbReference type="PROSITE" id="PS50001">
    <property type="entry name" value="SH2"/>
    <property type="match status" value="2"/>
</dbReference>
<dbReference type="InterPro" id="IPR002048">
    <property type="entry name" value="EF_hand_dom"/>
</dbReference>
<evidence type="ECO:0000259" key="18">
    <source>
        <dbReference type="PROSITE" id="PS50004"/>
    </source>
</evidence>
<dbReference type="SMART" id="SM00239">
    <property type="entry name" value="C2"/>
    <property type="match status" value="1"/>
</dbReference>
<dbReference type="PANTHER" id="PTHR10336">
    <property type="entry name" value="PHOSPHOINOSITIDE-SPECIFIC PHOSPHOLIPASE C FAMILY PROTEIN"/>
    <property type="match status" value="1"/>
</dbReference>
<dbReference type="PRINTS" id="PR00390">
    <property type="entry name" value="PHPHLIPASEC"/>
</dbReference>
<dbReference type="InterPro" id="IPR011993">
    <property type="entry name" value="PH-like_dom_sf"/>
</dbReference>
<dbReference type="PANTHER" id="PTHR10336:SF159">
    <property type="entry name" value="1-PHOSPHATIDYLINOSITOL 4,5-BISPHOSPHATE PHOSPHODIESTERASE GAMMA"/>
    <property type="match status" value="1"/>
</dbReference>
<evidence type="ECO:0000256" key="2">
    <source>
        <dbReference type="ARBA" id="ARBA00022443"/>
    </source>
</evidence>
<dbReference type="SUPFAM" id="SSF50729">
    <property type="entry name" value="PH domain-like"/>
    <property type="match status" value="1"/>
</dbReference>
<dbReference type="InterPro" id="IPR001849">
    <property type="entry name" value="PH_domain"/>
</dbReference>
<dbReference type="SMART" id="SM00233">
    <property type="entry name" value="PH"/>
    <property type="match status" value="2"/>
</dbReference>
<dbReference type="GO" id="GO:0048015">
    <property type="term" value="P:phosphatidylinositol-mediated signaling"/>
    <property type="evidence" value="ECO:0007669"/>
    <property type="project" value="TreeGrafter"/>
</dbReference>
<dbReference type="Pfam" id="PF23583">
    <property type="entry name" value="EF_HAND_2_PLCG"/>
    <property type="match status" value="1"/>
</dbReference>
<evidence type="ECO:0000256" key="4">
    <source>
        <dbReference type="ARBA" id="ARBA00022737"/>
    </source>
</evidence>
<organism evidence="21 22">
    <name type="scientific">Biomphalaria glabrata</name>
    <name type="common">Bloodfluke planorb</name>
    <name type="synonym">Freshwater snail</name>
    <dbReference type="NCBI Taxonomy" id="6526"/>
    <lineage>
        <taxon>Eukaryota</taxon>
        <taxon>Metazoa</taxon>
        <taxon>Spiralia</taxon>
        <taxon>Lophotrochozoa</taxon>
        <taxon>Mollusca</taxon>
        <taxon>Gastropoda</taxon>
        <taxon>Heterobranchia</taxon>
        <taxon>Euthyneura</taxon>
        <taxon>Panpulmonata</taxon>
        <taxon>Hygrophila</taxon>
        <taxon>Lymnaeoidea</taxon>
        <taxon>Planorbidae</taxon>
        <taxon>Biomphalaria</taxon>
    </lineage>
</organism>
<dbReference type="GO" id="GO:0010634">
    <property type="term" value="P:positive regulation of epithelial cell migration"/>
    <property type="evidence" value="ECO:0007669"/>
    <property type="project" value="TreeGrafter"/>
</dbReference>
<dbReference type="CDD" id="cd09932">
    <property type="entry name" value="SH2_C-SH2_PLC_gamma_like"/>
    <property type="match status" value="1"/>
</dbReference>
<dbReference type="CDD" id="cd00275">
    <property type="entry name" value="C2_PLC_like"/>
    <property type="match status" value="1"/>
</dbReference>
<dbReference type="FunFam" id="2.30.30.40:FF:000119">
    <property type="entry name" value="1-phosphatidylinositol 4,5-bisphosphate phosphodiesterase gamma"/>
    <property type="match status" value="1"/>
</dbReference>
<dbReference type="PIRSF" id="PIRSF000952">
    <property type="entry name" value="PLC-gamma"/>
    <property type="match status" value="1"/>
</dbReference>
<reference evidence="22" key="1">
    <citation type="submission" date="2025-08" db="UniProtKB">
        <authorList>
            <consortium name="RefSeq"/>
        </authorList>
    </citation>
    <scope>IDENTIFICATION</scope>
</reference>
<dbReference type="Gene3D" id="1.10.238.10">
    <property type="entry name" value="EF-hand"/>
    <property type="match status" value="1"/>
</dbReference>
<comment type="catalytic activity">
    <reaction evidence="11">
        <text>a 1,2-diacyl-sn-glycero-3-phospho-(1D-myo-inositol-4,5-bisphosphate) + H2O = 1D-myo-inositol 1,4,5-trisphosphate + a 1,2-diacyl-sn-glycerol + H(+)</text>
        <dbReference type="Rhea" id="RHEA:33179"/>
        <dbReference type="ChEBI" id="CHEBI:15377"/>
        <dbReference type="ChEBI" id="CHEBI:15378"/>
        <dbReference type="ChEBI" id="CHEBI:17815"/>
        <dbReference type="ChEBI" id="CHEBI:58456"/>
        <dbReference type="ChEBI" id="CHEBI:203600"/>
        <dbReference type="EC" id="3.1.4.11"/>
    </reaction>
    <physiologicalReaction direction="left-to-right" evidence="11">
        <dbReference type="Rhea" id="RHEA:33180"/>
    </physiologicalReaction>
</comment>
<dbReference type="PROSITE" id="PS50004">
    <property type="entry name" value="C2"/>
    <property type="match status" value="1"/>
</dbReference>
<dbReference type="Proteomes" id="UP001165740">
    <property type="component" value="Chromosome 7"/>
</dbReference>
<dbReference type="CDD" id="cd10341">
    <property type="entry name" value="SH2_N-SH2_PLC_gamma_like"/>
    <property type="match status" value="1"/>
</dbReference>
<dbReference type="InterPro" id="IPR035023">
    <property type="entry name" value="PLC-gamma_C-SH2"/>
</dbReference>
<evidence type="ECO:0000313" key="21">
    <source>
        <dbReference type="Proteomes" id="UP001165740"/>
    </source>
</evidence>
<dbReference type="CDD" id="cd11825">
    <property type="entry name" value="SH3_PLCgamma"/>
    <property type="match status" value="1"/>
</dbReference>
<dbReference type="CDD" id="cd16201">
    <property type="entry name" value="EFh_PI-PLCgamma"/>
    <property type="match status" value="1"/>
</dbReference>
<dbReference type="SUPFAM" id="SSF51695">
    <property type="entry name" value="PLC-like phosphodiesterases"/>
    <property type="match status" value="1"/>
</dbReference>
<dbReference type="SUPFAM" id="SSF50044">
    <property type="entry name" value="SH3-domain"/>
    <property type="match status" value="1"/>
</dbReference>
<evidence type="ECO:0000256" key="7">
    <source>
        <dbReference type="ARBA" id="ARBA00022963"/>
    </source>
</evidence>
<feature type="domain" description="SH2" evidence="15">
    <location>
        <begin position="653"/>
        <end position="742"/>
    </location>
</feature>